<organism evidence="1 2">
    <name type="scientific">Drosophila gunungcola</name>
    <name type="common">fruit fly</name>
    <dbReference type="NCBI Taxonomy" id="103775"/>
    <lineage>
        <taxon>Eukaryota</taxon>
        <taxon>Metazoa</taxon>
        <taxon>Ecdysozoa</taxon>
        <taxon>Arthropoda</taxon>
        <taxon>Hexapoda</taxon>
        <taxon>Insecta</taxon>
        <taxon>Pterygota</taxon>
        <taxon>Neoptera</taxon>
        <taxon>Endopterygota</taxon>
        <taxon>Diptera</taxon>
        <taxon>Brachycera</taxon>
        <taxon>Muscomorpha</taxon>
        <taxon>Ephydroidea</taxon>
        <taxon>Drosophilidae</taxon>
        <taxon>Drosophila</taxon>
        <taxon>Sophophora</taxon>
    </lineage>
</organism>
<dbReference type="EMBL" id="JAMKOV010000009">
    <property type="protein sequence ID" value="KAI8038092.1"/>
    <property type="molecule type" value="Genomic_DNA"/>
</dbReference>
<dbReference type="Proteomes" id="UP001059596">
    <property type="component" value="Unassembled WGS sequence"/>
</dbReference>
<gene>
    <name evidence="1" type="ORF">M5D96_009133</name>
</gene>
<evidence type="ECO:0008006" key="3">
    <source>
        <dbReference type="Google" id="ProtNLM"/>
    </source>
</evidence>
<evidence type="ECO:0000313" key="1">
    <source>
        <dbReference type="EMBL" id="KAI8038092.1"/>
    </source>
</evidence>
<proteinExistence type="predicted"/>
<sequence length="239" mass="27726">NDDYQSDQPGILTDIKEKQLGAQKVVDEHRERTFNRSYNAQLLRLAAEHLRLLVVEGACQVPKPEVVHISRETNTVYSPRATILHRCRDTYGCCASGSTCQAKSNETVERVEMRRKRSPICQCPKHFIDFSRPGTYPETDAEEDEEDQVMDLWERKERKERKEHRCRCDCHLSDDTCKRLKNGVEGFSVMERRLILGGAISAPFCNYGPYDVKKGRCPGFQNRNLNLQHFQRRRQHGKS</sequence>
<evidence type="ECO:0000313" key="2">
    <source>
        <dbReference type="Proteomes" id="UP001059596"/>
    </source>
</evidence>
<reference evidence="1" key="1">
    <citation type="journal article" date="2023" name="Genome Biol. Evol.">
        <title>Long-read-based Genome Assembly of Drosophila gunungcola Reveals Fewer Chemosensory Genes in Flower-breeding Species.</title>
        <authorList>
            <person name="Negi A."/>
            <person name="Liao B.Y."/>
            <person name="Yeh S.D."/>
        </authorList>
    </citation>
    <scope>NUCLEOTIDE SEQUENCE</scope>
    <source>
        <strain evidence="1">Sukarami</strain>
    </source>
</reference>
<dbReference type="GO" id="GO:0035099">
    <property type="term" value="P:hemocyte migration"/>
    <property type="evidence" value="ECO:0007669"/>
    <property type="project" value="TreeGrafter"/>
</dbReference>
<protein>
    <recommendedName>
        <fullName evidence="3">Platelet-derived growth factor (PDGF) family profile domain-containing protein</fullName>
    </recommendedName>
</protein>
<dbReference type="SUPFAM" id="SSF57501">
    <property type="entry name" value="Cystine-knot cytokines"/>
    <property type="match status" value="1"/>
</dbReference>
<keyword evidence="2" id="KW-1185">Reference proteome</keyword>
<accession>A0A9Q0BMW4</accession>
<dbReference type="PANTHER" id="PTHR21719:SF1">
    <property type="entry name" value="FI06402P-RELATED"/>
    <property type="match status" value="1"/>
</dbReference>
<dbReference type="AlphaFoldDB" id="A0A9Q0BMW4"/>
<feature type="non-terminal residue" evidence="1">
    <location>
        <position position="239"/>
    </location>
</feature>
<dbReference type="InterPro" id="IPR029034">
    <property type="entry name" value="Cystine-knot_cytokine"/>
</dbReference>
<name>A0A9Q0BMW4_9MUSC</name>
<comment type="caution">
    <text evidence="1">The sequence shown here is derived from an EMBL/GenBank/DDBJ whole genome shotgun (WGS) entry which is preliminary data.</text>
</comment>
<dbReference type="Gene3D" id="2.10.90.10">
    <property type="entry name" value="Cystine-knot cytokines"/>
    <property type="match status" value="1"/>
</dbReference>
<dbReference type="PANTHER" id="PTHR21719">
    <property type="entry name" value="FI06402P-RELATED"/>
    <property type="match status" value="1"/>
</dbReference>